<dbReference type="GO" id="GO:0008757">
    <property type="term" value="F:S-adenosylmethionine-dependent methyltransferase activity"/>
    <property type="evidence" value="ECO:0007669"/>
    <property type="project" value="InterPro"/>
</dbReference>
<dbReference type="InterPro" id="IPR029063">
    <property type="entry name" value="SAM-dependent_MTases_sf"/>
</dbReference>
<proteinExistence type="predicted"/>
<name>A0A4V2SAW6_9GAMM</name>
<keyword evidence="3" id="KW-1185">Reference proteome</keyword>
<organism evidence="2 3">
    <name type="scientific">Chromatocurvus halotolerans</name>
    <dbReference type="NCBI Taxonomy" id="1132028"/>
    <lineage>
        <taxon>Bacteria</taxon>
        <taxon>Pseudomonadati</taxon>
        <taxon>Pseudomonadota</taxon>
        <taxon>Gammaproteobacteria</taxon>
        <taxon>Cellvibrionales</taxon>
        <taxon>Halieaceae</taxon>
        <taxon>Chromatocurvus</taxon>
    </lineage>
</organism>
<dbReference type="PANTHER" id="PTHR43464">
    <property type="entry name" value="METHYLTRANSFERASE"/>
    <property type="match status" value="1"/>
</dbReference>
<dbReference type="Pfam" id="PF08241">
    <property type="entry name" value="Methyltransf_11"/>
    <property type="match status" value="1"/>
</dbReference>
<sequence length="253" mass="28823">MCVPATWSPITAGCCPLQTVDRCHFPLLPGQRVLDLGCGEGRHAVAAHLHDGADVLGIDLSLPDLLTARSRHGEFRRNSDDAMFALANASALALPLADDSLDAVICSEVLEHIEDYRAVLQEIRRVLRPGGLLCISVPRAWPERICWWLSRAYHDVPGGHLRIFSRRRLQAEITGMGFACYYRHGAHALHAPYWWLQCLFWRTRGTNALIRQYHRLLVWDMLDKPRVTRTLERLLNPWMGKSVVMYFHKRVAT</sequence>
<dbReference type="GO" id="GO:0032259">
    <property type="term" value="P:methylation"/>
    <property type="evidence" value="ECO:0007669"/>
    <property type="project" value="UniProtKB-KW"/>
</dbReference>
<dbReference type="Gene3D" id="3.40.50.150">
    <property type="entry name" value="Vaccinia Virus protein VP39"/>
    <property type="match status" value="1"/>
</dbReference>
<reference evidence="2 3" key="1">
    <citation type="submission" date="2019-03" db="EMBL/GenBank/DDBJ databases">
        <title>Genomic Encyclopedia of Type Strains, Phase IV (KMG-IV): sequencing the most valuable type-strain genomes for metagenomic binning, comparative biology and taxonomic classification.</title>
        <authorList>
            <person name="Goeker M."/>
        </authorList>
    </citation>
    <scope>NUCLEOTIDE SEQUENCE [LARGE SCALE GENOMIC DNA]</scope>
    <source>
        <strain evidence="2 3">DSM 23344</strain>
    </source>
</reference>
<keyword evidence="2" id="KW-0489">Methyltransferase</keyword>
<feature type="domain" description="Methyltransferase type 11" evidence="1">
    <location>
        <begin position="34"/>
        <end position="135"/>
    </location>
</feature>
<dbReference type="PANTHER" id="PTHR43464:SF83">
    <property type="entry name" value="MALONYL-[ACYL-CARRIER PROTEIN] O-METHYLTRANSFERASE"/>
    <property type="match status" value="1"/>
</dbReference>
<dbReference type="Proteomes" id="UP000294980">
    <property type="component" value="Unassembled WGS sequence"/>
</dbReference>
<comment type="caution">
    <text evidence="2">The sequence shown here is derived from an EMBL/GenBank/DDBJ whole genome shotgun (WGS) entry which is preliminary data.</text>
</comment>
<dbReference type="CDD" id="cd02440">
    <property type="entry name" value="AdoMet_MTases"/>
    <property type="match status" value="1"/>
</dbReference>
<keyword evidence="2" id="KW-0808">Transferase</keyword>
<dbReference type="SUPFAM" id="SSF53335">
    <property type="entry name" value="S-adenosyl-L-methionine-dependent methyltransferases"/>
    <property type="match status" value="1"/>
</dbReference>
<dbReference type="AlphaFoldDB" id="A0A4V2SAW6"/>
<protein>
    <submittedName>
        <fullName evidence="2">Methyltransferase family protein</fullName>
    </submittedName>
</protein>
<accession>A0A4V2SAW6</accession>
<dbReference type="EMBL" id="SLWX01000016">
    <property type="protein sequence ID" value="TCO73210.1"/>
    <property type="molecule type" value="Genomic_DNA"/>
</dbReference>
<evidence type="ECO:0000313" key="2">
    <source>
        <dbReference type="EMBL" id="TCO73210.1"/>
    </source>
</evidence>
<gene>
    <name evidence="2" type="ORF">EV688_11646</name>
</gene>
<evidence type="ECO:0000313" key="3">
    <source>
        <dbReference type="Proteomes" id="UP000294980"/>
    </source>
</evidence>
<dbReference type="InterPro" id="IPR013216">
    <property type="entry name" value="Methyltransf_11"/>
</dbReference>
<evidence type="ECO:0000259" key="1">
    <source>
        <dbReference type="Pfam" id="PF08241"/>
    </source>
</evidence>